<dbReference type="EMBL" id="JALJOQ010000187">
    <property type="protein sequence ID" value="KAK9790751.1"/>
    <property type="molecule type" value="Genomic_DNA"/>
</dbReference>
<evidence type="ECO:0000313" key="4">
    <source>
        <dbReference type="Proteomes" id="UP001465755"/>
    </source>
</evidence>
<evidence type="ECO:0008006" key="5">
    <source>
        <dbReference type="Google" id="ProtNLM"/>
    </source>
</evidence>
<organism evidence="3 4">
    <name type="scientific">Symbiochloris irregularis</name>
    <dbReference type="NCBI Taxonomy" id="706552"/>
    <lineage>
        <taxon>Eukaryota</taxon>
        <taxon>Viridiplantae</taxon>
        <taxon>Chlorophyta</taxon>
        <taxon>core chlorophytes</taxon>
        <taxon>Trebouxiophyceae</taxon>
        <taxon>Trebouxiales</taxon>
        <taxon>Trebouxiaceae</taxon>
        <taxon>Symbiochloris</taxon>
    </lineage>
</organism>
<accession>A0AAW1NN67</accession>
<dbReference type="AlphaFoldDB" id="A0AAW1NN67"/>
<evidence type="ECO:0000256" key="1">
    <source>
        <dbReference type="ARBA" id="ARBA00005043"/>
    </source>
</evidence>
<comment type="caution">
    <text evidence="3">The sequence shown here is derived from an EMBL/GenBank/DDBJ whole genome shotgun (WGS) entry which is preliminary data.</text>
</comment>
<dbReference type="InterPro" id="IPR018627">
    <property type="entry name" value="ELP6"/>
</dbReference>
<gene>
    <name evidence="3" type="ORF">WJX73_000433</name>
</gene>
<evidence type="ECO:0000256" key="2">
    <source>
        <dbReference type="ARBA" id="ARBA00008837"/>
    </source>
</evidence>
<dbReference type="InterPro" id="IPR027417">
    <property type="entry name" value="P-loop_NTPase"/>
</dbReference>
<sequence>MLPCLLRACTGQPKVVLLSTTRPYNHYRAALRRMGVKLDAMVQQGHAVFIEPPLPEPGGLRQLYTTILQALQKIWTENCAQPLILCIDTLTDLRAQEAGQQVWMQFLLQLRGLAHLLEGGVCLMLLVHTDIEGDAVWNCWLQHSAQVVWEVQALESGHSAAITGQVVCKLQCLSLQPGLIPSSASVPLHYGKTFNYRLSDASVDIFELG</sequence>
<dbReference type="PANTHER" id="PTHR16184">
    <property type="entry name" value="ELONGATOR COMPLEX PROTEIN 6"/>
    <property type="match status" value="1"/>
</dbReference>
<proteinExistence type="inferred from homology"/>
<dbReference type="GO" id="GO:0033588">
    <property type="term" value="C:elongator holoenzyme complex"/>
    <property type="evidence" value="ECO:0007669"/>
    <property type="project" value="InterPro"/>
</dbReference>
<dbReference type="PANTHER" id="PTHR16184:SF6">
    <property type="entry name" value="ELONGATOR COMPLEX PROTEIN 6"/>
    <property type="match status" value="1"/>
</dbReference>
<dbReference type="Proteomes" id="UP001465755">
    <property type="component" value="Unassembled WGS sequence"/>
</dbReference>
<name>A0AAW1NN67_9CHLO</name>
<comment type="similarity">
    <text evidence="2">Belongs to the ELP6 family.</text>
</comment>
<evidence type="ECO:0000313" key="3">
    <source>
        <dbReference type="EMBL" id="KAK9790751.1"/>
    </source>
</evidence>
<protein>
    <recommendedName>
        <fullName evidence="5">Elongator complex protein 5</fullName>
    </recommendedName>
</protein>
<dbReference type="Gene3D" id="3.40.50.300">
    <property type="entry name" value="P-loop containing nucleotide triphosphate hydrolases"/>
    <property type="match status" value="1"/>
</dbReference>
<dbReference type="GO" id="GO:0002098">
    <property type="term" value="P:tRNA wobble uridine modification"/>
    <property type="evidence" value="ECO:0007669"/>
    <property type="project" value="InterPro"/>
</dbReference>
<keyword evidence="4" id="KW-1185">Reference proteome</keyword>
<comment type="pathway">
    <text evidence="1">tRNA modification; 5-methoxycarbonylmethyl-2-thiouridine-tRNA biosynthesis.</text>
</comment>
<reference evidence="3 4" key="1">
    <citation type="journal article" date="2024" name="Nat. Commun.">
        <title>Phylogenomics reveals the evolutionary origins of lichenization in chlorophyte algae.</title>
        <authorList>
            <person name="Puginier C."/>
            <person name="Libourel C."/>
            <person name="Otte J."/>
            <person name="Skaloud P."/>
            <person name="Haon M."/>
            <person name="Grisel S."/>
            <person name="Petersen M."/>
            <person name="Berrin J.G."/>
            <person name="Delaux P.M."/>
            <person name="Dal Grande F."/>
            <person name="Keller J."/>
        </authorList>
    </citation>
    <scope>NUCLEOTIDE SEQUENCE [LARGE SCALE GENOMIC DNA]</scope>
    <source>
        <strain evidence="3 4">SAG 2036</strain>
    </source>
</reference>